<gene>
    <name evidence="1" type="ORF">EZS28_023828</name>
</gene>
<evidence type="ECO:0000313" key="2">
    <source>
        <dbReference type="Proteomes" id="UP000324800"/>
    </source>
</evidence>
<name>A0A5J4VDT9_9EUKA</name>
<dbReference type="Proteomes" id="UP000324800">
    <property type="component" value="Unassembled WGS sequence"/>
</dbReference>
<accession>A0A5J4VDT9</accession>
<proteinExistence type="predicted"/>
<organism evidence="1 2">
    <name type="scientific">Streblomastix strix</name>
    <dbReference type="NCBI Taxonomy" id="222440"/>
    <lineage>
        <taxon>Eukaryota</taxon>
        <taxon>Metamonada</taxon>
        <taxon>Preaxostyla</taxon>
        <taxon>Oxymonadida</taxon>
        <taxon>Streblomastigidae</taxon>
        <taxon>Streblomastix</taxon>
    </lineage>
</organism>
<evidence type="ECO:0000313" key="1">
    <source>
        <dbReference type="EMBL" id="KAA6380645.1"/>
    </source>
</evidence>
<protein>
    <submittedName>
        <fullName evidence="1">Uncharacterized protein</fullName>
    </submittedName>
</protein>
<comment type="caution">
    <text evidence="1">The sequence shown here is derived from an EMBL/GenBank/DDBJ whole genome shotgun (WGS) entry which is preliminary data.</text>
</comment>
<dbReference type="EMBL" id="SNRW01007781">
    <property type="protein sequence ID" value="KAA6380645.1"/>
    <property type="molecule type" value="Genomic_DNA"/>
</dbReference>
<reference evidence="1 2" key="1">
    <citation type="submission" date="2019-03" db="EMBL/GenBank/DDBJ databases">
        <title>Single cell metagenomics reveals metabolic interactions within the superorganism composed of flagellate Streblomastix strix and complex community of Bacteroidetes bacteria on its surface.</title>
        <authorList>
            <person name="Treitli S.C."/>
            <person name="Kolisko M."/>
            <person name="Husnik F."/>
            <person name="Keeling P."/>
            <person name="Hampl V."/>
        </authorList>
    </citation>
    <scope>NUCLEOTIDE SEQUENCE [LARGE SCALE GENOMIC DNA]</scope>
    <source>
        <strain evidence="1">ST1C</strain>
    </source>
</reference>
<sequence>MTILSRIVEDWIQIIVNKLSGEIVTELEIHQSVNEFEAIIAYSLAYIEVSHNFYESFQIAIQLNGPQAVEKPNQNLMCSSVLYCYVVKAVAPDSIVIVQGISIYQLIQQVQTHEQVAVPLAASGALFESALLPRIMKQLGFWTCFKNFGSKILGGITKAANRVAPTLNKVLGTVAAPISMIHPAIGSAMGIGAKLTGGVDRHINGPRQ</sequence>
<dbReference type="AlphaFoldDB" id="A0A5J4VDT9"/>